<dbReference type="Proteomes" id="UP000247792">
    <property type="component" value="Unassembled WGS sequence"/>
</dbReference>
<dbReference type="EMBL" id="QJKB01000009">
    <property type="protein sequence ID" value="PXX39951.1"/>
    <property type="molecule type" value="Genomic_DNA"/>
</dbReference>
<proteinExistence type="predicted"/>
<dbReference type="RefSeq" id="WP_110257194.1">
    <property type="nucleotide sequence ID" value="NZ_QJKB01000009.1"/>
</dbReference>
<sequence length="280" mass="31174">MLLSLLVAGCLQGCENQGEGKALQLSNWLKVSKAAQEASHPGIPAAEQTLQYALRKPQKLWLISYDNWSILDYDLVNVIDDKNILVARSSKYAKTKNGKAAETTVKLMSVDGEREDILCPSPDLINAPANSHFIDCVETSKTNKLTIKRTDFQGKLLQTSSMAANEWDDLQTQKNVAYYDEQQQAYVLETGKDNTYCRLIAPGKEKSLSFSLNVQLTQGKCDDMQTWTIITQKKLSKALVFGELGNNVTLWKKLEAANPGWMPVKLASTINKKTETLPVK</sequence>
<keyword evidence="2" id="KW-1185">Reference proteome</keyword>
<organism evidence="1 2">
    <name type="scientific">Undibacterium pigrum</name>
    <dbReference type="NCBI Taxonomy" id="401470"/>
    <lineage>
        <taxon>Bacteria</taxon>
        <taxon>Pseudomonadati</taxon>
        <taxon>Pseudomonadota</taxon>
        <taxon>Betaproteobacteria</taxon>
        <taxon>Burkholderiales</taxon>
        <taxon>Oxalobacteraceae</taxon>
        <taxon>Undibacterium</taxon>
    </lineage>
</organism>
<protein>
    <submittedName>
        <fullName evidence="1">Uncharacterized protein</fullName>
    </submittedName>
</protein>
<evidence type="ECO:0000313" key="1">
    <source>
        <dbReference type="EMBL" id="PXX39951.1"/>
    </source>
</evidence>
<dbReference type="AlphaFoldDB" id="A0A318IZX9"/>
<dbReference type="OrthoDB" id="9919176at2"/>
<name>A0A318IZX9_9BURK</name>
<comment type="caution">
    <text evidence="1">The sequence shown here is derived from an EMBL/GenBank/DDBJ whole genome shotgun (WGS) entry which is preliminary data.</text>
</comment>
<evidence type="ECO:0000313" key="2">
    <source>
        <dbReference type="Proteomes" id="UP000247792"/>
    </source>
</evidence>
<reference evidence="1 2" key="1">
    <citation type="submission" date="2018-05" db="EMBL/GenBank/DDBJ databases">
        <title>Genomic Encyclopedia of Type Strains, Phase IV (KMG-IV): sequencing the most valuable type-strain genomes for metagenomic binning, comparative biology and taxonomic classification.</title>
        <authorList>
            <person name="Goeker M."/>
        </authorList>
    </citation>
    <scope>NUCLEOTIDE SEQUENCE [LARGE SCALE GENOMIC DNA]</scope>
    <source>
        <strain evidence="1 2">DSM 19792</strain>
    </source>
</reference>
<gene>
    <name evidence="1" type="ORF">DFR42_10962</name>
</gene>
<accession>A0A318IZX9</accession>